<sequence>MEPVFDHAGLDDVDELIGLYRRVYGRSYALPLGTDPEVMAAEIAAPGTTWLVVREPVGRRVVGSIVATVDPADRLGKLQGLVVHPDCRGGGLAHRAIELVSELLLAEDQPVDSIYATARTTSTVPQRVCLRNGFRALGIFPNLRKAARHETMVLLARYRDGVLDRRHLVPSVPAGLAGLVESLDGTVGWSTRPEIVAEPVAPQPRPAVSGHTIELVDAPRFVLGRFHEVVTDPVRRFYPFHEPNVLLASADPANSADSAYEVYAHLSRSDGYCALIGASPGLLAVADHLDELMARLGEFGASYVETLLPMDCHDELSLLLAHGFLPAAAYPAMRRDGELFRDYVVMARTTAPLDFRGLAIDEAFRPYAEQYIDLWKQKYLNTHGVFR</sequence>
<dbReference type="OrthoDB" id="3846744at2"/>
<evidence type="ECO:0000313" key="2">
    <source>
        <dbReference type="EMBL" id="KAA2250975.1"/>
    </source>
</evidence>
<protein>
    <submittedName>
        <fullName evidence="2">N-acetyltransferase</fullName>
    </submittedName>
</protein>
<dbReference type="SUPFAM" id="SSF55729">
    <property type="entry name" value="Acyl-CoA N-acyltransferases (Nat)"/>
    <property type="match status" value="1"/>
</dbReference>
<dbReference type="InterPro" id="IPR016181">
    <property type="entry name" value="Acyl_CoA_acyltransferase"/>
</dbReference>
<dbReference type="RefSeq" id="WP_149854850.1">
    <property type="nucleotide sequence ID" value="NZ_VUOB01000086.1"/>
</dbReference>
<keyword evidence="3" id="KW-1185">Reference proteome</keyword>
<accession>A0A5B2WHV8</accession>
<reference evidence="2 3" key="2">
    <citation type="submission" date="2019-09" db="EMBL/GenBank/DDBJ databases">
        <authorList>
            <person name="Jin C."/>
        </authorList>
    </citation>
    <scope>NUCLEOTIDE SEQUENCE [LARGE SCALE GENOMIC DNA]</scope>
    <source>
        <strain evidence="2 3">AN110305</strain>
    </source>
</reference>
<reference evidence="2 3" key="1">
    <citation type="submission" date="2019-09" db="EMBL/GenBank/DDBJ databases">
        <title>Goodfellowia gen. nov., a new genus of the Pseudonocardineae related to Actinoalloteichus, containing Goodfellowia coeruleoviolacea gen. nov., comb. nov. gen. nov., comb. nov.</title>
        <authorList>
            <person name="Labeda D."/>
        </authorList>
    </citation>
    <scope>NUCLEOTIDE SEQUENCE [LARGE SCALE GENOMIC DNA]</scope>
    <source>
        <strain evidence="2 3">AN110305</strain>
    </source>
</reference>
<dbReference type="Gene3D" id="3.40.630.30">
    <property type="match status" value="1"/>
</dbReference>
<dbReference type="AlphaFoldDB" id="A0A5B2WHV8"/>
<organism evidence="2 3">
    <name type="scientific">Solihabitans fulvus</name>
    <dbReference type="NCBI Taxonomy" id="1892852"/>
    <lineage>
        <taxon>Bacteria</taxon>
        <taxon>Bacillati</taxon>
        <taxon>Actinomycetota</taxon>
        <taxon>Actinomycetes</taxon>
        <taxon>Pseudonocardiales</taxon>
        <taxon>Pseudonocardiaceae</taxon>
        <taxon>Solihabitans</taxon>
    </lineage>
</organism>
<comment type="caution">
    <text evidence="2">The sequence shown here is derived from an EMBL/GenBank/DDBJ whole genome shotgun (WGS) entry which is preliminary data.</text>
</comment>
<gene>
    <name evidence="2" type="ORF">F0L68_38440</name>
</gene>
<dbReference type="Proteomes" id="UP000323454">
    <property type="component" value="Unassembled WGS sequence"/>
</dbReference>
<name>A0A5B2WHV8_9PSEU</name>
<proteinExistence type="predicted"/>
<evidence type="ECO:0000259" key="1">
    <source>
        <dbReference type="PROSITE" id="PS51186"/>
    </source>
</evidence>
<dbReference type="EMBL" id="VUOB01000086">
    <property type="protein sequence ID" value="KAA2250975.1"/>
    <property type="molecule type" value="Genomic_DNA"/>
</dbReference>
<evidence type="ECO:0000313" key="3">
    <source>
        <dbReference type="Proteomes" id="UP000323454"/>
    </source>
</evidence>
<feature type="domain" description="N-acetyltransferase" evidence="1">
    <location>
        <begin position="3"/>
        <end position="160"/>
    </location>
</feature>
<dbReference type="PROSITE" id="PS51186">
    <property type="entry name" value="GNAT"/>
    <property type="match status" value="1"/>
</dbReference>
<dbReference type="GO" id="GO:0016747">
    <property type="term" value="F:acyltransferase activity, transferring groups other than amino-acyl groups"/>
    <property type="evidence" value="ECO:0007669"/>
    <property type="project" value="InterPro"/>
</dbReference>
<keyword evidence="2" id="KW-0808">Transferase</keyword>
<dbReference type="InterPro" id="IPR000182">
    <property type="entry name" value="GNAT_dom"/>
</dbReference>
<dbReference type="Pfam" id="PF00583">
    <property type="entry name" value="Acetyltransf_1"/>
    <property type="match status" value="1"/>
</dbReference>